<dbReference type="InterPro" id="IPR003439">
    <property type="entry name" value="ABC_transporter-like_ATP-bd"/>
</dbReference>
<dbReference type="PROSITE" id="PS00211">
    <property type="entry name" value="ABC_TRANSPORTER_1"/>
    <property type="match status" value="2"/>
</dbReference>
<gene>
    <name evidence="6" type="ORF">SELO1098_LOCUS18161</name>
</gene>
<evidence type="ECO:0000256" key="3">
    <source>
        <dbReference type="ARBA" id="ARBA00022840"/>
    </source>
</evidence>
<evidence type="ECO:0000256" key="2">
    <source>
        <dbReference type="ARBA" id="ARBA00022741"/>
    </source>
</evidence>
<dbReference type="InterPro" id="IPR032781">
    <property type="entry name" value="ABC_tran_Xtn"/>
</dbReference>
<dbReference type="Gene3D" id="3.40.50.300">
    <property type="entry name" value="P-loop containing nucleotide triphosphate hydrolases"/>
    <property type="match status" value="3"/>
</dbReference>
<dbReference type="EMBL" id="HBIC01035467">
    <property type="protein sequence ID" value="CAE0289318.1"/>
    <property type="molecule type" value="Transcribed_RNA"/>
</dbReference>
<dbReference type="NCBIfam" id="NF000355">
    <property type="entry name" value="ribo_prot_ABC_F"/>
    <property type="match status" value="1"/>
</dbReference>
<name>A0A7S3HAF1_9STRA</name>
<dbReference type="SUPFAM" id="SSF52540">
    <property type="entry name" value="P-loop containing nucleoside triphosphate hydrolases"/>
    <property type="match status" value="2"/>
</dbReference>
<dbReference type="FunFam" id="3.40.50.300:FF:000011">
    <property type="entry name" value="Putative ABC transporter ATP-binding component"/>
    <property type="match status" value="1"/>
</dbReference>
<dbReference type="FunFam" id="3.40.50.300:FF:000549">
    <property type="entry name" value="ABC transporter ATP-binding protein arb1"/>
    <property type="match status" value="1"/>
</dbReference>
<reference evidence="6" key="1">
    <citation type="submission" date="2021-01" db="EMBL/GenBank/DDBJ databases">
        <authorList>
            <person name="Corre E."/>
            <person name="Pelletier E."/>
            <person name="Niang G."/>
            <person name="Scheremetjew M."/>
            <person name="Finn R."/>
            <person name="Kale V."/>
            <person name="Holt S."/>
            <person name="Cochrane G."/>
            <person name="Meng A."/>
            <person name="Brown T."/>
            <person name="Cohen L."/>
        </authorList>
    </citation>
    <scope>NUCLEOTIDE SEQUENCE</scope>
    <source>
        <strain evidence="6">CCAP 955/1</strain>
    </source>
</reference>
<feature type="compositionally biased region" description="Low complexity" evidence="4">
    <location>
        <begin position="739"/>
        <end position="751"/>
    </location>
</feature>
<feature type="domain" description="ABC transporter" evidence="5">
    <location>
        <begin position="782"/>
        <end position="996"/>
    </location>
</feature>
<dbReference type="PROSITE" id="PS50893">
    <property type="entry name" value="ABC_TRANSPORTER_2"/>
    <property type="match status" value="2"/>
</dbReference>
<protein>
    <recommendedName>
        <fullName evidence="5">ABC transporter domain-containing protein</fullName>
    </recommendedName>
</protein>
<organism evidence="6">
    <name type="scientific">Spumella elongata</name>
    <dbReference type="NCBI Taxonomy" id="89044"/>
    <lineage>
        <taxon>Eukaryota</taxon>
        <taxon>Sar</taxon>
        <taxon>Stramenopiles</taxon>
        <taxon>Ochrophyta</taxon>
        <taxon>Chrysophyceae</taxon>
        <taxon>Chromulinales</taxon>
        <taxon>Chromulinaceae</taxon>
        <taxon>Spumella</taxon>
    </lineage>
</organism>
<feature type="compositionally biased region" description="Acidic residues" evidence="4">
    <location>
        <begin position="163"/>
        <end position="172"/>
    </location>
</feature>
<dbReference type="GO" id="GO:0016887">
    <property type="term" value="F:ATP hydrolysis activity"/>
    <property type="evidence" value="ECO:0007669"/>
    <property type="project" value="InterPro"/>
</dbReference>
<feature type="compositionally biased region" description="Basic and acidic residues" evidence="4">
    <location>
        <begin position="403"/>
        <end position="414"/>
    </location>
</feature>
<sequence>MPPKGKKGKRGDDSDDEPVVKAKPVEEEPAKGKGKKDKKEQPKKKGGKRGGDSDDDVDPLSAMKKLALSSDDEAASVPSSKADTNISNASKKTAKNAKKDNKKKGGKKGDDSDDDIDPLAAMKNMAQDSDEEEEEAPKPVAPQPKKGNKKEEKKPTKPVVVESENEESEAEEEPVRAPEPVKEKEKEKKSKKDKKDKDREPEAEVAVPQKSLREIESEANAAKKAAKNVAAAQSAAAAAPVSNAPALDPNRKMSKLELKLEKARKEKAEADAAAVIAAAEAEALRKQEAAEEAARAKQEAIERAEEAARQKAAKAAAGADEESSDEDSDSDEEDSADESTANKGPKSAEEIAKEARMLSTMYGDEVFSEHARPDQDESGGAEGAAPLSGKKEKLSNKAKRKLAKEAESKEREAEFNEQALKASAEGAQFAVSQSIVDVNDPMWQNALDIIIPNVSISAHKKELFVNAELSIVHGRRYGLVGPNGAGKSTLLKMIASGQLKIPPRIDYLYVEQEVMADDTPAVDAVLRADKVRWELIQEEKKIMKALESGGANDALDTRLGEVHAELALIGAASAESRARRILFGLGFDGEMQTRPTRFFSGGWRMRISLARALFIEPTLLMLDEPTNHLDLNAVIWLDDYLQRWKKTLLIVSHDQEFLNSVCEEIIHLEEKKLIFYKGNYDNFKEQEAVRRKQVQKEWEKQEKKLRELKAKGVTQKNAEKAQLKSKSREPGARAKKAEAAAAASGGMESGESQMKLIERPRDYSVVFSFPEVVPLSPPIMEVRDVNFQYAPTLPWLFRGLNFGLDMNSRVCIVGPNGSGKSTIIKLITNELIPPEGEVRRNPRLRVGVYNQHFVERLPMDEDPVTYLRRLFNEETYQSVRNKLGKYGLEGHAHTLPIRDLSGGQKARVVFVELSFMAPHLLFLDEPTNNLDIESIDALCIALREFKGGVVLVSHDARLIETTECQLWVVENQGLTPWEEGFNNYRQYLLKQLEEQLNAIMPGSGERPK</sequence>
<feature type="compositionally biased region" description="Basic residues" evidence="4">
    <location>
        <begin position="32"/>
        <end position="48"/>
    </location>
</feature>
<dbReference type="InterPro" id="IPR003593">
    <property type="entry name" value="AAA+_ATPase"/>
</dbReference>
<keyword evidence="1" id="KW-0677">Repeat</keyword>
<feature type="region of interest" description="Disordered" evidence="4">
    <location>
        <begin position="1"/>
        <end position="252"/>
    </location>
</feature>
<evidence type="ECO:0000259" key="5">
    <source>
        <dbReference type="PROSITE" id="PS50893"/>
    </source>
</evidence>
<feature type="compositionally biased region" description="Basic and acidic residues" evidence="4">
    <location>
        <begin position="346"/>
        <end position="355"/>
    </location>
</feature>
<dbReference type="InterPro" id="IPR017871">
    <property type="entry name" value="ABC_transporter-like_CS"/>
</dbReference>
<evidence type="ECO:0000256" key="4">
    <source>
        <dbReference type="SAM" id="MobiDB-lite"/>
    </source>
</evidence>
<feature type="domain" description="ABC transporter" evidence="5">
    <location>
        <begin position="449"/>
        <end position="695"/>
    </location>
</feature>
<feature type="compositionally biased region" description="Acidic residues" evidence="4">
    <location>
        <begin position="319"/>
        <end position="337"/>
    </location>
</feature>
<feature type="compositionally biased region" description="Basic and acidic residues" evidence="4">
    <location>
        <begin position="18"/>
        <end position="31"/>
    </location>
</feature>
<proteinExistence type="predicted"/>
<feature type="region of interest" description="Disordered" evidence="4">
    <location>
        <begin position="283"/>
        <end position="355"/>
    </location>
</feature>
<feature type="region of interest" description="Disordered" evidence="4">
    <location>
        <begin position="709"/>
        <end position="751"/>
    </location>
</feature>
<dbReference type="PANTHER" id="PTHR19211:SF14">
    <property type="entry name" value="ATP-BINDING CASSETTE SUB-FAMILY F MEMBER 1"/>
    <property type="match status" value="1"/>
</dbReference>
<feature type="compositionally biased region" description="Basic and acidic residues" evidence="4">
    <location>
        <begin position="283"/>
        <end position="309"/>
    </location>
</feature>
<dbReference type="Pfam" id="PF12848">
    <property type="entry name" value="ABC_tran_Xtn"/>
    <property type="match status" value="1"/>
</dbReference>
<feature type="compositionally biased region" description="Polar residues" evidence="4">
    <location>
        <begin position="77"/>
        <end position="86"/>
    </location>
</feature>
<feature type="compositionally biased region" description="Basic and acidic residues" evidence="4">
    <location>
        <begin position="717"/>
        <end position="738"/>
    </location>
</feature>
<feature type="region of interest" description="Disordered" evidence="4">
    <location>
        <begin position="369"/>
        <end position="419"/>
    </location>
</feature>
<dbReference type="InterPro" id="IPR050611">
    <property type="entry name" value="ABCF"/>
</dbReference>
<dbReference type="CDD" id="cd03221">
    <property type="entry name" value="ABCF_EF-3"/>
    <property type="match status" value="2"/>
</dbReference>
<feature type="compositionally biased region" description="Low complexity" evidence="4">
    <location>
        <begin position="219"/>
        <end position="246"/>
    </location>
</feature>
<feature type="compositionally biased region" description="Basic and acidic residues" evidence="4">
    <location>
        <begin position="173"/>
        <end position="202"/>
    </location>
</feature>
<dbReference type="InterPro" id="IPR027417">
    <property type="entry name" value="P-loop_NTPase"/>
</dbReference>
<dbReference type="Pfam" id="PF00005">
    <property type="entry name" value="ABC_tran"/>
    <property type="match status" value="2"/>
</dbReference>
<dbReference type="GO" id="GO:0005524">
    <property type="term" value="F:ATP binding"/>
    <property type="evidence" value="ECO:0007669"/>
    <property type="project" value="UniProtKB-KW"/>
</dbReference>
<dbReference type="AlphaFoldDB" id="A0A7S3HAF1"/>
<dbReference type="PANTHER" id="PTHR19211">
    <property type="entry name" value="ATP-BINDING TRANSPORT PROTEIN-RELATED"/>
    <property type="match status" value="1"/>
</dbReference>
<keyword evidence="2" id="KW-0547">Nucleotide-binding</keyword>
<keyword evidence="3" id="KW-0067">ATP-binding</keyword>
<evidence type="ECO:0000313" key="6">
    <source>
        <dbReference type="EMBL" id="CAE0289318.1"/>
    </source>
</evidence>
<feature type="compositionally biased region" description="Basic residues" evidence="4">
    <location>
        <begin position="92"/>
        <end position="106"/>
    </location>
</feature>
<accession>A0A7S3HAF1</accession>
<evidence type="ECO:0000256" key="1">
    <source>
        <dbReference type="ARBA" id="ARBA00022737"/>
    </source>
</evidence>
<dbReference type="SMART" id="SM00382">
    <property type="entry name" value="AAA"/>
    <property type="match status" value="2"/>
</dbReference>